<keyword evidence="4" id="KW-1185">Reference proteome</keyword>
<protein>
    <submittedName>
        <fullName evidence="3">Uncharacterized protein</fullName>
    </submittedName>
</protein>
<sequence>MDQSVSSSSQVETVSCVEYFGPFSEKLGISIEIVNKFKYVVKEVPIGFICELRSFCHSEDQCISHLFALTGNKICNYNESSVRKKIKDSVDKIKKIKKNRNKDVEGFLGSIFKFPERREDAIIGSFSDDRQALAKKVVDKTKQVVIENRVLKRKLENKSDDLDEFIDDYNVLKESYESLVINCNTIISECNSETEQFNNNNEKSKNTLHKLEEKYKIQSEKLDTKIQQLAEAKSKFGTYCINNLNKKLKRKNEKIKILTQDLKSKTDENEQLWEELGEKEEIILNEDVLREDSEKYKNEIDDLWEHLFEKEAEKHTLSEQQQILNKQKVALQKRVSLLNKKFEKTVNEKRILKEQHDIEIENFEYEKKDLNEQIKGLEKVNTFLEGDTIATFEKGKLPERLPSKSLISSRLMVEAKNVACKQACEAMLTNYKPTEAKGNVLHQDATTKYHDHYEGMQVTLKDGSNLSLGLSKVGGGDAVTYTKCFNNIIDDLARSYSNPDQDSTKVKVKLITSIKCFLSDQCATNNVFNENIENIRKDLLPTVIDNFDNLTENEKSDITKIGRFACRLHLLANFGTAADRALKLFEDSVTDSRNPFSFESDESGTFHLARTASKAFTKIGSDKSGIGAFWEVFLKGRDIKNHLVTFHGHRIKTAFHDCAAVYFHRNDILELLQDYPEPNGLLKSVLFDIKAKVFIADARAMGMLDKLVTAPFWKILEQEGSILDINNHLLQMKLCLSQWAADGSEPFTGALMYDVSLMDKDDLYNELFKETNDPQLDSFTQIALELLCAQL</sequence>
<evidence type="ECO:0000313" key="3">
    <source>
        <dbReference type="EMBL" id="CAC5416065.1"/>
    </source>
</evidence>
<accession>A0A6J8E980</accession>
<evidence type="ECO:0000256" key="2">
    <source>
        <dbReference type="SAM" id="Coils"/>
    </source>
</evidence>
<dbReference type="PANTHER" id="PTHR11046:SF29">
    <property type="match status" value="1"/>
</dbReference>
<evidence type="ECO:0000256" key="1">
    <source>
        <dbReference type="ARBA" id="ARBA00022722"/>
    </source>
</evidence>
<dbReference type="Proteomes" id="UP000507470">
    <property type="component" value="Unassembled WGS sequence"/>
</dbReference>
<reference evidence="3 4" key="1">
    <citation type="submission" date="2020-06" db="EMBL/GenBank/DDBJ databases">
        <authorList>
            <person name="Li R."/>
            <person name="Bekaert M."/>
        </authorList>
    </citation>
    <scope>NUCLEOTIDE SEQUENCE [LARGE SCALE GENOMIC DNA]</scope>
    <source>
        <strain evidence="4">wild</strain>
    </source>
</reference>
<dbReference type="AlphaFoldDB" id="A0A6J8E980"/>
<gene>
    <name evidence="3" type="ORF">MCOR_48700</name>
</gene>
<keyword evidence="2" id="KW-0175">Coiled coil</keyword>
<dbReference type="InterPro" id="IPR022894">
    <property type="entry name" value="Oligoribonuclease"/>
</dbReference>
<dbReference type="PANTHER" id="PTHR11046">
    <property type="entry name" value="OLIGORIBONUCLEASE, MITOCHONDRIAL"/>
    <property type="match status" value="1"/>
</dbReference>
<evidence type="ECO:0000313" key="4">
    <source>
        <dbReference type="Proteomes" id="UP000507470"/>
    </source>
</evidence>
<dbReference type="GO" id="GO:0000175">
    <property type="term" value="F:3'-5'-RNA exonuclease activity"/>
    <property type="evidence" value="ECO:0007669"/>
    <property type="project" value="InterPro"/>
</dbReference>
<keyword evidence="1" id="KW-0540">Nuclease</keyword>
<name>A0A6J8E980_MYTCO</name>
<dbReference type="OrthoDB" id="10067847at2759"/>
<organism evidence="3 4">
    <name type="scientific">Mytilus coruscus</name>
    <name type="common">Sea mussel</name>
    <dbReference type="NCBI Taxonomy" id="42192"/>
    <lineage>
        <taxon>Eukaryota</taxon>
        <taxon>Metazoa</taxon>
        <taxon>Spiralia</taxon>
        <taxon>Lophotrochozoa</taxon>
        <taxon>Mollusca</taxon>
        <taxon>Bivalvia</taxon>
        <taxon>Autobranchia</taxon>
        <taxon>Pteriomorphia</taxon>
        <taxon>Mytilida</taxon>
        <taxon>Mytiloidea</taxon>
        <taxon>Mytilidae</taxon>
        <taxon>Mytilinae</taxon>
        <taxon>Mytilus</taxon>
    </lineage>
</organism>
<feature type="coiled-coil region" evidence="2">
    <location>
        <begin position="194"/>
        <end position="268"/>
    </location>
</feature>
<proteinExistence type="predicted"/>
<dbReference type="EMBL" id="CACVKT020008564">
    <property type="protein sequence ID" value="CAC5416065.1"/>
    <property type="molecule type" value="Genomic_DNA"/>
</dbReference>
<feature type="coiled-coil region" evidence="2">
    <location>
        <begin position="353"/>
        <end position="387"/>
    </location>
</feature>
<keyword evidence="1" id="KW-0378">Hydrolase</keyword>